<dbReference type="GO" id="GO:0005829">
    <property type="term" value="C:cytosol"/>
    <property type="evidence" value="ECO:0007669"/>
    <property type="project" value="TreeGrafter"/>
</dbReference>
<keyword evidence="7" id="KW-0684">Rhamnose metabolism</keyword>
<evidence type="ECO:0000256" key="2">
    <source>
        <dbReference type="ARBA" id="ARBA00022679"/>
    </source>
</evidence>
<comment type="caution">
    <text evidence="10">The sequence shown here is derived from an EMBL/GenBank/DDBJ whole genome shotgun (WGS) entry which is preliminary data.</text>
</comment>
<dbReference type="GO" id="GO:0006071">
    <property type="term" value="P:glycerol metabolic process"/>
    <property type="evidence" value="ECO:0007669"/>
    <property type="project" value="TreeGrafter"/>
</dbReference>
<evidence type="ECO:0000259" key="8">
    <source>
        <dbReference type="Pfam" id="PF00370"/>
    </source>
</evidence>
<dbReference type="InterPro" id="IPR043129">
    <property type="entry name" value="ATPase_NBD"/>
</dbReference>
<sequence length="495" mass="54827">MAINKTCHFFAFDLGATSGRSCIAKMENDSIELRELTRFPNKIIRINDKYHWNIYDLFEELKRGLKTAAAEGLTIDAIGIDTWGVDFVYLGKDGSLLSQPRAYRDPYTNGMPEEFFKSVPKKEVYDATGIQIMNFNSLYQLYAAKKEKSSALEAASDILFMPDALSYLLTGRKVCEYTIASTSQLLNPRTKNFEAKLFDAIPLSPSLMQPIVMPGEIIGYVNENIQKECGIGRVPVIAVAGHDTGSAVVAVPTVDENFAYLSSGTWSLMGIEVNDPIITEESYALNFTNEGGVNGTTRFLKNITGMWLIEQCRKEWEAAGNKLPYSEIDKLSESAEGFRFMIDPDHASFANPDSMLKAIREYCVNTGQAAPVTHADFIRCIFDSLALKYRKVLESLQSLAPFPIQRLHVIGGGANNKLLNQSTANAIGMPVVSGPSEATAIGNIMMQAKGVGAVSSLGDIRRVVRNSVSPETFQPQDTDQWNKAYTRFREIITYK</sequence>
<keyword evidence="5" id="KW-0067">ATP-binding</keyword>
<reference evidence="10 11" key="1">
    <citation type="submission" date="2019-01" db="EMBL/GenBank/DDBJ databases">
        <title>Filimonas sp. strain TTM-71.</title>
        <authorList>
            <person name="Chen W.-M."/>
        </authorList>
    </citation>
    <scope>NUCLEOTIDE SEQUENCE [LARGE SCALE GENOMIC DNA]</scope>
    <source>
        <strain evidence="10 11">TTM-71</strain>
    </source>
</reference>
<evidence type="ECO:0000313" key="11">
    <source>
        <dbReference type="Proteomes" id="UP000290545"/>
    </source>
</evidence>
<evidence type="ECO:0000256" key="3">
    <source>
        <dbReference type="ARBA" id="ARBA00022741"/>
    </source>
</evidence>
<evidence type="ECO:0000259" key="9">
    <source>
        <dbReference type="Pfam" id="PF02782"/>
    </source>
</evidence>
<protein>
    <submittedName>
        <fullName evidence="10">Rhamnulokinase</fullName>
    </submittedName>
</protein>
<dbReference type="Gene3D" id="3.30.420.40">
    <property type="match status" value="2"/>
</dbReference>
<dbReference type="InterPro" id="IPR018485">
    <property type="entry name" value="FGGY_C"/>
</dbReference>
<evidence type="ECO:0000313" key="10">
    <source>
        <dbReference type="EMBL" id="RXK86848.1"/>
    </source>
</evidence>
<evidence type="ECO:0000256" key="5">
    <source>
        <dbReference type="ARBA" id="ARBA00022840"/>
    </source>
</evidence>
<proteinExistence type="inferred from homology"/>
<keyword evidence="2" id="KW-0808">Transferase</keyword>
<evidence type="ECO:0000256" key="1">
    <source>
        <dbReference type="ARBA" id="ARBA00009156"/>
    </source>
</evidence>
<dbReference type="Proteomes" id="UP000290545">
    <property type="component" value="Unassembled WGS sequence"/>
</dbReference>
<name>A0A4Q1DCZ4_9BACT</name>
<keyword evidence="4 10" id="KW-0418">Kinase</keyword>
<dbReference type="Pfam" id="PF02782">
    <property type="entry name" value="FGGY_C"/>
    <property type="match status" value="1"/>
</dbReference>
<dbReference type="CDD" id="cd07771">
    <property type="entry name" value="ASKHA_NBD_FGGY_RhaB-like"/>
    <property type="match status" value="1"/>
</dbReference>
<keyword evidence="3" id="KW-0547">Nucleotide-binding</keyword>
<dbReference type="SUPFAM" id="SSF53067">
    <property type="entry name" value="Actin-like ATPase domain"/>
    <property type="match status" value="2"/>
</dbReference>
<dbReference type="InterPro" id="IPR018484">
    <property type="entry name" value="FGGY_N"/>
</dbReference>
<feature type="domain" description="Carbohydrate kinase FGGY N-terminal" evidence="8">
    <location>
        <begin position="11"/>
        <end position="249"/>
    </location>
</feature>
<accession>A0A4Q1DCZ4</accession>
<evidence type="ECO:0000256" key="7">
    <source>
        <dbReference type="ARBA" id="ARBA00023308"/>
    </source>
</evidence>
<dbReference type="PANTHER" id="PTHR10196">
    <property type="entry name" value="SUGAR KINASE"/>
    <property type="match status" value="1"/>
</dbReference>
<dbReference type="GO" id="GO:0008993">
    <property type="term" value="F:rhamnulokinase activity"/>
    <property type="evidence" value="ECO:0007669"/>
    <property type="project" value="InterPro"/>
</dbReference>
<dbReference type="RefSeq" id="WP_129002597.1">
    <property type="nucleotide sequence ID" value="NZ_SDHZ01000001.1"/>
</dbReference>
<dbReference type="AlphaFoldDB" id="A0A4Q1DCZ4"/>
<evidence type="ECO:0000256" key="6">
    <source>
        <dbReference type="ARBA" id="ARBA00023157"/>
    </source>
</evidence>
<dbReference type="GO" id="GO:0005524">
    <property type="term" value="F:ATP binding"/>
    <property type="evidence" value="ECO:0007669"/>
    <property type="project" value="UniProtKB-KW"/>
</dbReference>
<dbReference type="GO" id="GO:0019301">
    <property type="term" value="P:rhamnose catabolic process"/>
    <property type="evidence" value="ECO:0007669"/>
    <property type="project" value="InterPro"/>
</dbReference>
<dbReference type="OrthoDB" id="9805576at2"/>
<feature type="domain" description="Carbohydrate kinase FGGY C-terminal" evidence="9">
    <location>
        <begin position="259"/>
        <end position="448"/>
    </location>
</feature>
<dbReference type="Pfam" id="PF00370">
    <property type="entry name" value="FGGY_N"/>
    <property type="match status" value="1"/>
</dbReference>
<dbReference type="InterPro" id="IPR013449">
    <property type="entry name" value="Rhamnulokinase"/>
</dbReference>
<keyword evidence="6" id="KW-1015">Disulfide bond</keyword>
<dbReference type="PANTHER" id="PTHR10196:SF93">
    <property type="entry name" value="L-RHAMNULOKINASE"/>
    <property type="match status" value="1"/>
</dbReference>
<comment type="similarity">
    <text evidence="1">Belongs to the FGGY kinase family.</text>
</comment>
<keyword evidence="11" id="KW-1185">Reference proteome</keyword>
<dbReference type="EMBL" id="SDHZ01000001">
    <property type="protein sequence ID" value="RXK86848.1"/>
    <property type="molecule type" value="Genomic_DNA"/>
</dbReference>
<organism evidence="10 11">
    <name type="scientific">Filimonas effusa</name>
    <dbReference type="NCBI Taxonomy" id="2508721"/>
    <lineage>
        <taxon>Bacteria</taxon>
        <taxon>Pseudomonadati</taxon>
        <taxon>Bacteroidota</taxon>
        <taxon>Chitinophagia</taxon>
        <taxon>Chitinophagales</taxon>
        <taxon>Chitinophagaceae</taxon>
        <taxon>Filimonas</taxon>
    </lineage>
</organism>
<dbReference type="GO" id="GO:0004370">
    <property type="term" value="F:glycerol kinase activity"/>
    <property type="evidence" value="ECO:0007669"/>
    <property type="project" value="TreeGrafter"/>
</dbReference>
<gene>
    <name evidence="10" type="ORF">ESB13_08645</name>
</gene>
<evidence type="ECO:0000256" key="4">
    <source>
        <dbReference type="ARBA" id="ARBA00022777"/>
    </source>
</evidence>